<proteinExistence type="predicted"/>
<evidence type="ECO:0000313" key="2">
    <source>
        <dbReference type="EMBL" id="MBB5253946.1"/>
    </source>
</evidence>
<dbReference type="InterPro" id="IPR002491">
    <property type="entry name" value="ABC_transptr_periplasmic_BD"/>
</dbReference>
<dbReference type="PROSITE" id="PS50983">
    <property type="entry name" value="FE_B12_PBP"/>
    <property type="match status" value="1"/>
</dbReference>
<dbReference type="PANTHER" id="PTHR30535:SF34">
    <property type="entry name" value="MOLYBDATE-BINDING PROTEIN MOLA"/>
    <property type="match status" value="1"/>
</dbReference>
<evidence type="ECO:0000259" key="1">
    <source>
        <dbReference type="PROSITE" id="PS50983"/>
    </source>
</evidence>
<dbReference type="Proteomes" id="UP000582213">
    <property type="component" value="Unassembled WGS sequence"/>
</dbReference>
<dbReference type="OrthoDB" id="24039at2157"/>
<dbReference type="SUPFAM" id="SSF53807">
    <property type="entry name" value="Helical backbone' metal receptor"/>
    <property type="match status" value="1"/>
</dbReference>
<protein>
    <submittedName>
        <fullName evidence="3">ABC transporter substrate-binding protein</fullName>
    </submittedName>
    <submittedName>
        <fullName evidence="2">Iron complex transport system substrate-binding protein</fullName>
    </submittedName>
</protein>
<gene>
    <name evidence="3" type="ORF">D1869_12105</name>
    <name evidence="2" type="ORF">HNQ62_001717</name>
</gene>
<reference evidence="3 4" key="1">
    <citation type="submission" date="2019-10" db="EMBL/GenBank/DDBJ databases">
        <title>Genome Sequences from Six Type Strain Members of the Archaeal Family Sulfolobaceae: Acidianus ambivalens, Acidianus infernus, Metallosphaera prunae, Stygiolobus azoricus, Sulfolobus metallicus, and Sulfurisphaera ohwakuensis.</title>
        <authorList>
            <person name="Counts J.A."/>
            <person name="Kelly R.M."/>
        </authorList>
    </citation>
    <scope>NUCLEOTIDE SEQUENCE [LARGE SCALE GENOMIC DNA]</scope>
    <source>
        <strain evidence="3 4">TA-1</strain>
    </source>
</reference>
<evidence type="ECO:0000313" key="3">
    <source>
        <dbReference type="EMBL" id="QGR17833.1"/>
    </source>
</evidence>
<keyword evidence="4" id="KW-1185">Reference proteome</keyword>
<dbReference type="InterPro" id="IPR050902">
    <property type="entry name" value="ABC_Transporter_SBP"/>
</dbReference>
<dbReference type="PANTHER" id="PTHR30535">
    <property type="entry name" value="VITAMIN B12-BINDING PROTEIN"/>
    <property type="match status" value="1"/>
</dbReference>
<dbReference type="Proteomes" id="UP000427373">
    <property type="component" value="Chromosome"/>
</dbReference>
<evidence type="ECO:0000313" key="5">
    <source>
        <dbReference type="Proteomes" id="UP000582213"/>
    </source>
</evidence>
<dbReference type="AlphaFoldDB" id="A0A650CJ74"/>
<dbReference type="Gene3D" id="3.40.50.1980">
    <property type="entry name" value="Nitrogenase molybdenum iron protein domain"/>
    <property type="match status" value="2"/>
</dbReference>
<organism evidence="3 4">
    <name type="scientific">Sulfurisphaera ohwakuensis</name>
    <dbReference type="NCBI Taxonomy" id="69656"/>
    <lineage>
        <taxon>Archaea</taxon>
        <taxon>Thermoproteota</taxon>
        <taxon>Thermoprotei</taxon>
        <taxon>Sulfolobales</taxon>
        <taxon>Sulfolobaceae</taxon>
        <taxon>Sulfurisphaera</taxon>
    </lineage>
</organism>
<dbReference type="KEGG" id="soh:D1869_12105"/>
<feature type="domain" description="Fe/B12 periplasmic-binding" evidence="1">
    <location>
        <begin position="20"/>
        <end position="270"/>
    </location>
</feature>
<dbReference type="Pfam" id="PF01497">
    <property type="entry name" value="Peripla_BP_2"/>
    <property type="match status" value="1"/>
</dbReference>
<reference evidence="2 5" key="2">
    <citation type="submission" date="2020-08" db="EMBL/GenBank/DDBJ databases">
        <title>Genomic Encyclopedia of Type Strains, Phase IV (KMG-IV): sequencing the most valuable type-strain genomes for metagenomic binning, comparative biology and taxonomic classification.</title>
        <authorList>
            <person name="Goeker M."/>
        </authorList>
    </citation>
    <scope>NUCLEOTIDE SEQUENCE [LARGE SCALE GENOMIC DNA]</scope>
    <source>
        <strain evidence="2 5">DSM 12421</strain>
    </source>
</reference>
<dbReference type="GeneID" id="42801999"/>
<name>A0A650CJ74_SULOH</name>
<sequence length="273" mass="30990">MKIYNEVLDEYVEVPRPIKKIVSLDPATTETLFMLGIGDRIIATDAFSYRPVEAKKIPKIGSYTHVNIEFLEKNKPDIIFSTTGAQKDLTKKLINMGYIVYPIGVATSISRILNNIIIIANVVGRLEEGRILYSSLINALYSFLRKSEKRPKVYLEFDLGGPITAGFPTHVSDAIYHVGGKNIFDNVEDAYFTPSPNDIISREPDVIIYEPKLYRDYEIERFKKSLEERGLSALLNKPILVTKGDFLAHQGPSFITEGVKWLFLSLEPFFVKY</sequence>
<dbReference type="EMBL" id="JACHFY010000009">
    <property type="protein sequence ID" value="MBB5253946.1"/>
    <property type="molecule type" value="Genomic_DNA"/>
</dbReference>
<evidence type="ECO:0000313" key="4">
    <source>
        <dbReference type="Proteomes" id="UP000427373"/>
    </source>
</evidence>
<accession>A0A650CJ74</accession>
<dbReference type="EMBL" id="CP045484">
    <property type="protein sequence ID" value="QGR17833.1"/>
    <property type="molecule type" value="Genomic_DNA"/>
</dbReference>
<dbReference type="RefSeq" id="WP_156015308.1">
    <property type="nucleotide sequence ID" value="NZ_CP045484.1"/>
</dbReference>